<dbReference type="InterPro" id="IPR036388">
    <property type="entry name" value="WH-like_DNA-bd_sf"/>
</dbReference>
<dbReference type="PROSITE" id="PS50043">
    <property type="entry name" value="HTH_LUXR_2"/>
    <property type="match status" value="1"/>
</dbReference>
<dbReference type="InterPro" id="IPR016032">
    <property type="entry name" value="Sig_transdc_resp-reg_C-effctor"/>
</dbReference>
<dbReference type="SMART" id="SM00421">
    <property type="entry name" value="HTH_LUXR"/>
    <property type="match status" value="1"/>
</dbReference>
<dbReference type="InterPro" id="IPR000792">
    <property type="entry name" value="Tscrpt_reg_LuxR_C"/>
</dbReference>
<keyword evidence="2" id="KW-0238">DNA-binding</keyword>
<evidence type="ECO:0000256" key="2">
    <source>
        <dbReference type="ARBA" id="ARBA00023125"/>
    </source>
</evidence>
<evidence type="ECO:0000313" key="6">
    <source>
        <dbReference type="Proteomes" id="UP000199650"/>
    </source>
</evidence>
<sequence length="251" mass="28422">MDPTLDYMARICHCTSIAELWDIHCEAMNEFGFDRLVYGCTHFTTPTSLGPREDTLILSSHPPEYVKLLYTDDELYRHSPMIEWASKNSGACSWSWVRENIDKLSEGGLKVRDINRQMNVTAGYTISFPESAKRARALMALTARNGLTQDEVDQIWEEHGKRIETMNHVVHLKIMSLPQQTDRAKLSARQREVLEWVGIGKTNQDIATIIGVSAATVEKHLRIARSKLGVDTTAQAILKISYLNQIRSPHG</sequence>
<dbReference type="Gene3D" id="1.10.10.10">
    <property type="entry name" value="Winged helix-like DNA-binding domain superfamily/Winged helix DNA-binding domain"/>
    <property type="match status" value="1"/>
</dbReference>
<evidence type="ECO:0000259" key="4">
    <source>
        <dbReference type="PROSITE" id="PS50043"/>
    </source>
</evidence>
<dbReference type="InterPro" id="IPR036693">
    <property type="entry name" value="TF_LuxR_autoind-bd_dom_sf"/>
</dbReference>
<evidence type="ECO:0000256" key="1">
    <source>
        <dbReference type="ARBA" id="ARBA00023015"/>
    </source>
</evidence>
<dbReference type="Pfam" id="PF03472">
    <property type="entry name" value="Autoind_bind"/>
    <property type="match status" value="1"/>
</dbReference>
<keyword evidence="1" id="KW-0805">Transcription regulation</keyword>
<dbReference type="GO" id="GO:0006355">
    <property type="term" value="P:regulation of DNA-templated transcription"/>
    <property type="evidence" value="ECO:0007669"/>
    <property type="project" value="InterPro"/>
</dbReference>
<dbReference type="RefSeq" id="WP_091430061.1">
    <property type="nucleotide sequence ID" value="NZ_FOJB01000001.1"/>
</dbReference>
<dbReference type="Gene3D" id="3.30.450.80">
    <property type="entry name" value="Transcription factor LuxR-like, autoinducer-binding domain"/>
    <property type="match status" value="1"/>
</dbReference>
<dbReference type="GO" id="GO:0003677">
    <property type="term" value="F:DNA binding"/>
    <property type="evidence" value="ECO:0007669"/>
    <property type="project" value="UniProtKB-KW"/>
</dbReference>
<dbReference type="PANTHER" id="PTHR44688:SF16">
    <property type="entry name" value="DNA-BINDING TRANSCRIPTIONAL ACTIVATOR DEVR_DOSR"/>
    <property type="match status" value="1"/>
</dbReference>
<keyword evidence="6" id="KW-1185">Reference proteome</keyword>
<reference evidence="5 6" key="1">
    <citation type="submission" date="2016-10" db="EMBL/GenBank/DDBJ databases">
        <authorList>
            <person name="de Groot N.N."/>
        </authorList>
    </citation>
    <scope>NUCLEOTIDE SEQUENCE [LARGE SCALE GENOMIC DNA]</scope>
    <source>
        <strain evidence="5 6">DSM 29439</strain>
    </source>
</reference>
<dbReference type="InterPro" id="IPR005143">
    <property type="entry name" value="TF_LuxR_autoind-bd_dom"/>
</dbReference>
<keyword evidence="3" id="KW-0804">Transcription</keyword>
<feature type="domain" description="HTH luxR-type" evidence="4">
    <location>
        <begin position="179"/>
        <end position="244"/>
    </location>
</feature>
<dbReference type="STRING" id="1173584.SAMN05444851_1851"/>
<evidence type="ECO:0000313" key="5">
    <source>
        <dbReference type="EMBL" id="SEW17189.1"/>
    </source>
</evidence>
<accession>A0A1I0PS17</accession>
<evidence type="ECO:0000256" key="3">
    <source>
        <dbReference type="ARBA" id="ARBA00023163"/>
    </source>
</evidence>
<dbReference type="Pfam" id="PF00196">
    <property type="entry name" value="GerE"/>
    <property type="match status" value="1"/>
</dbReference>
<organism evidence="5 6">
    <name type="scientific">Aliiroseovarius sediminilitoris</name>
    <dbReference type="NCBI Taxonomy" id="1173584"/>
    <lineage>
        <taxon>Bacteria</taxon>
        <taxon>Pseudomonadati</taxon>
        <taxon>Pseudomonadota</taxon>
        <taxon>Alphaproteobacteria</taxon>
        <taxon>Rhodobacterales</taxon>
        <taxon>Paracoccaceae</taxon>
        <taxon>Aliiroseovarius</taxon>
    </lineage>
</organism>
<dbReference type="AlphaFoldDB" id="A0A1I0PS17"/>
<gene>
    <name evidence="5" type="ORF">SAMN05444851_1851</name>
</gene>
<dbReference type="SUPFAM" id="SSF75516">
    <property type="entry name" value="Pheromone-binding domain of LuxR-like quorum-sensing transcription factors"/>
    <property type="match status" value="1"/>
</dbReference>
<dbReference type="OrthoDB" id="3679796at2"/>
<dbReference type="CDD" id="cd06170">
    <property type="entry name" value="LuxR_C_like"/>
    <property type="match status" value="1"/>
</dbReference>
<name>A0A1I0PS17_9RHOB</name>
<proteinExistence type="predicted"/>
<dbReference type="Proteomes" id="UP000199650">
    <property type="component" value="Unassembled WGS sequence"/>
</dbReference>
<dbReference type="PRINTS" id="PR00038">
    <property type="entry name" value="HTHLUXR"/>
</dbReference>
<protein>
    <submittedName>
        <fullName evidence="5">LuxR family transcriptional regulator</fullName>
    </submittedName>
</protein>
<dbReference type="EMBL" id="FOJB01000001">
    <property type="protein sequence ID" value="SEW17189.1"/>
    <property type="molecule type" value="Genomic_DNA"/>
</dbReference>
<dbReference type="SUPFAM" id="SSF46894">
    <property type="entry name" value="C-terminal effector domain of the bipartite response regulators"/>
    <property type="match status" value="1"/>
</dbReference>
<dbReference type="PANTHER" id="PTHR44688">
    <property type="entry name" value="DNA-BINDING TRANSCRIPTIONAL ACTIVATOR DEVR_DOSR"/>
    <property type="match status" value="1"/>
</dbReference>